<name>A0AAD2CJ85_9STRA</name>
<protein>
    <submittedName>
        <fullName evidence="2">Uncharacterized protein</fullName>
    </submittedName>
</protein>
<evidence type="ECO:0000313" key="3">
    <source>
        <dbReference type="Proteomes" id="UP001295423"/>
    </source>
</evidence>
<sequence length="358" mass="40602">MSRQQQYKANNSIMAHQWHHDFRMCFFFFFLVLVLMTALSNTIFASAFSPTKAMRAEHTSFANHHHHHHHHLESAIPSRRPTSTTQLLANQEQQGDFQQEAQELLAKAQKLREEINQSKPEDSSPATSERQETTALKQQSKWSVNYKNASSDASNIDNTAESLLKSQTYRLYLDVGREEGTWMDPRWGASGRRIEGTLDVCFSSQKATPEMEAKMVSDNQMGASSPCFTVHTANKARLRSGFDEMDVTEPHQGGYRVDGLSSSRRKSQTLRFYVTVNGMEDGDVSIPKGRLYFSLPCFLQSSSGNNPTSPPQIMLSNKEGIISVRQIGWHTGWRREESRILGVFRAVPIEKAHRVDGY</sequence>
<organism evidence="2 3">
    <name type="scientific">Cylindrotheca closterium</name>
    <dbReference type="NCBI Taxonomy" id="2856"/>
    <lineage>
        <taxon>Eukaryota</taxon>
        <taxon>Sar</taxon>
        <taxon>Stramenopiles</taxon>
        <taxon>Ochrophyta</taxon>
        <taxon>Bacillariophyta</taxon>
        <taxon>Bacillariophyceae</taxon>
        <taxon>Bacillariophycidae</taxon>
        <taxon>Bacillariales</taxon>
        <taxon>Bacillariaceae</taxon>
        <taxon>Cylindrotheca</taxon>
    </lineage>
</organism>
<evidence type="ECO:0000313" key="2">
    <source>
        <dbReference type="EMBL" id="CAJ1934617.1"/>
    </source>
</evidence>
<proteinExistence type="predicted"/>
<feature type="region of interest" description="Disordered" evidence="1">
    <location>
        <begin position="62"/>
        <end position="86"/>
    </location>
</feature>
<reference evidence="2" key="1">
    <citation type="submission" date="2023-08" db="EMBL/GenBank/DDBJ databases">
        <authorList>
            <person name="Audoor S."/>
            <person name="Bilcke G."/>
        </authorList>
    </citation>
    <scope>NUCLEOTIDE SEQUENCE</scope>
</reference>
<dbReference type="AlphaFoldDB" id="A0AAD2CJ85"/>
<comment type="caution">
    <text evidence="2">The sequence shown here is derived from an EMBL/GenBank/DDBJ whole genome shotgun (WGS) entry which is preliminary data.</text>
</comment>
<dbReference type="Proteomes" id="UP001295423">
    <property type="component" value="Unassembled WGS sequence"/>
</dbReference>
<keyword evidence="3" id="KW-1185">Reference proteome</keyword>
<gene>
    <name evidence="2" type="ORF">CYCCA115_LOCUS3958</name>
</gene>
<feature type="region of interest" description="Disordered" evidence="1">
    <location>
        <begin position="114"/>
        <end position="141"/>
    </location>
</feature>
<feature type="compositionally biased region" description="Polar residues" evidence="1">
    <location>
        <begin position="124"/>
        <end position="141"/>
    </location>
</feature>
<evidence type="ECO:0000256" key="1">
    <source>
        <dbReference type="SAM" id="MobiDB-lite"/>
    </source>
</evidence>
<accession>A0AAD2CJ85</accession>
<dbReference type="EMBL" id="CAKOGP040000347">
    <property type="protein sequence ID" value="CAJ1934617.1"/>
    <property type="molecule type" value="Genomic_DNA"/>
</dbReference>